<evidence type="ECO:0000313" key="4">
    <source>
        <dbReference type="Proteomes" id="UP000002484"/>
    </source>
</evidence>
<dbReference type="eggNOG" id="COG5637">
    <property type="taxonomic scope" value="Bacteria"/>
</dbReference>
<dbReference type="PANTHER" id="PTHR33824:SF7">
    <property type="entry name" value="POLYKETIDE CYCLASE_DEHYDRASE AND LIPID TRANSPORT SUPERFAMILY PROTEIN"/>
    <property type="match status" value="1"/>
</dbReference>
<feature type="compositionally biased region" description="Acidic residues" evidence="1">
    <location>
        <begin position="294"/>
        <end position="308"/>
    </location>
</feature>
<feature type="region of interest" description="Disordered" evidence="1">
    <location>
        <begin position="257"/>
        <end position="331"/>
    </location>
</feature>
<feature type="domain" description="Coenzyme Q-binding protein COQ10 START" evidence="2">
    <location>
        <begin position="121"/>
        <end position="241"/>
    </location>
</feature>
<dbReference type="InterPro" id="IPR023393">
    <property type="entry name" value="START-like_dom_sf"/>
</dbReference>
<dbReference type="STRING" id="298654.FraEuI1c_6510"/>
<dbReference type="HOGENOM" id="CLU_042786_1_0_11"/>
<feature type="compositionally biased region" description="Basic and acidic residues" evidence="1">
    <location>
        <begin position="258"/>
        <end position="270"/>
    </location>
</feature>
<name>E3J8F3_PSEI1</name>
<dbReference type="SUPFAM" id="SSF55961">
    <property type="entry name" value="Bet v1-like"/>
    <property type="match status" value="1"/>
</dbReference>
<dbReference type="Pfam" id="PF03364">
    <property type="entry name" value="Polyketide_cyc"/>
    <property type="match status" value="1"/>
</dbReference>
<evidence type="ECO:0000313" key="3">
    <source>
        <dbReference type="EMBL" id="ADP84487.1"/>
    </source>
</evidence>
<dbReference type="Gene3D" id="3.30.530.20">
    <property type="match status" value="1"/>
</dbReference>
<sequence length="331" mass="35357">MTAADTDRHAGGLAGALLHDQATEQLMREVKSFLAAEGQKAVRQVGEKLGSATGGLGPAGEGIKKIAAGESPGKAATSTALSMLKEKVKGAIGLGGGVGSAGGSGEAGPPKVTHIAESLDVAVPVSTAYDQWTQFQEFPKFMKGVEGVDPKSETEQNWRVKVFKSRRTWQGKTLEQIPDRRIKWTTEGGKGTTKGTVTFHPLADDLTRVVLTMEYYPSGFMEKIGNIWRAGGRRARLDLKNFRRFITIQGEATGSWRGEIRDGEVIHQPDEEPSGAEPREDTQADTPEATSQQEGEEGEPADNPDQEDPGSQTAQSAQPKEDQGAGKSEDA</sequence>
<evidence type="ECO:0000256" key="1">
    <source>
        <dbReference type="SAM" id="MobiDB-lite"/>
    </source>
</evidence>
<dbReference type="InParanoid" id="E3J8F3"/>
<dbReference type="RefSeq" id="WP_013427599.1">
    <property type="nucleotide sequence ID" value="NC_014666.1"/>
</dbReference>
<gene>
    <name evidence="3" type="ordered locus">FraEuI1c_6510</name>
</gene>
<dbReference type="EMBL" id="CP002299">
    <property type="protein sequence ID" value="ADP84487.1"/>
    <property type="molecule type" value="Genomic_DNA"/>
</dbReference>
<protein>
    <submittedName>
        <fullName evidence="3">Cyclase/dehydrase</fullName>
    </submittedName>
</protein>
<reference evidence="3 4" key="1">
    <citation type="submission" date="2010-10" db="EMBL/GenBank/DDBJ databases">
        <title>Complete sequence of Frankia sp. EuI1c.</title>
        <authorList>
            <consortium name="US DOE Joint Genome Institute"/>
            <person name="Lucas S."/>
            <person name="Copeland A."/>
            <person name="Lapidus A."/>
            <person name="Cheng J.-F."/>
            <person name="Bruce D."/>
            <person name="Goodwin L."/>
            <person name="Pitluck S."/>
            <person name="Chertkov O."/>
            <person name="Detter J.C."/>
            <person name="Han C."/>
            <person name="Tapia R."/>
            <person name="Land M."/>
            <person name="Hauser L."/>
            <person name="Jeffries C."/>
            <person name="Kyrpides N."/>
            <person name="Ivanova N."/>
            <person name="Mikhailova N."/>
            <person name="Beauchemin N."/>
            <person name="Sen A."/>
            <person name="Sur S.A."/>
            <person name="Gtari M."/>
            <person name="Wall L."/>
            <person name="Tisa L."/>
            <person name="Woyke T."/>
        </authorList>
    </citation>
    <scope>NUCLEOTIDE SEQUENCE [LARGE SCALE GENOMIC DNA]</scope>
    <source>
        <strain evidence="4">DSM 45817 / CECT 9037 / EuI1c</strain>
    </source>
</reference>
<dbReference type="CDD" id="cd07817">
    <property type="entry name" value="SRPBCC_8"/>
    <property type="match status" value="1"/>
</dbReference>
<dbReference type="Proteomes" id="UP000002484">
    <property type="component" value="Chromosome"/>
</dbReference>
<feature type="compositionally biased region" description="Polar residues" evidence="1">
    <location>
        <begin position="284"/>
        <end position="293"/>
    </location>
</feature>
<keyword evidence="4" id="KW-1185">Reference proteome</keyword>
<feature type="compositionally biased region" description="Basic and acidic residues" evidence="1">
    <location>
        <begin position="319"/>
        <end position="331"/>
    </location>
</feature>
<dbReference type="KEGG" id="fri:FraEuI1c_6510"/>
<dbReference type="InterPro" id="IPR047137">
    <property type="entry name" value="ORF3"/>
</dbReference>
<dbReference type="InterPro" id="IPR005031">
    <property type="entry name" value="COQ10_START"/>
</dbReference>
<organism evidence="3 4">
    <name type="scientific">Pseudofrankia inefficax (strain DSM 45817 / CECT 9037 / DDB 130130 / EuI1c)</name>
    <name type="common">Frankia inefficax</name>
    <dbReference type="NCBI Taxonomy" id="298654"/>
    <lineage>
        <taxon>Bacteria</taxon>
        <taxon>Bacillati</taxon>
        <taxon>Actinomycetota</taxon>
        <taxon>Actinomycetes</taxon>
        <taxon>Frankiales</taxon>
        <taxon>Frankiaceae</taxon>
        <taxon>Pseudofrankia</taxon>
    </lineage>
</organism>
<accession>E3J8F3</accession>
<dbReference type="AlphaFoldDB" id="E3J8F3"/>
<feature type="compositionally biased region" description="Polar residues" evidence="1">
    <location>
        <begin position="309"/>
        <end position="318"/>
    </location>
</feature>
<evidence type="ECO:0000259" key="2">
    <source>
        <dbReference type="Pfam" id="PF03364"/>
    </source>
</evidence>
<proteinExistence type="predicted"/>
<dbReference type="OrthoDB" id="3695445at2"/>
<dbReference type="PANTHER" id="PTHR33824">
    <property type="entry name" value="POLYKETIDE CYCLASE/DEHYDRASE AND LIPID TRANSPORT SUPERFAMILY PROTEIN"/>
    <property type="match status" value="1"/>
</dbReference>